<gene>
    <name evidence="1" type="ORF">SAMN02982931_04114</name>
</gene>
<protein>
    <recommendedName>
        <fullName evidence="3">GDSL-like Lipase/Acylhydrolase family protein</fullName>
    </recommendedName>
</protein>
<organism evidence="1 2">
    <name type="scientific">Bauldia litoralis</name>
    <dbReference type="NCBI Taxonomy" id="665467"/>
    <lineage>
        <taxon>Bacteria</taxon>
        <taxon>Pseudomonadati</taxon>
        <taxon>Pseudomonadota</taxon>
        <taxon>Alphaproteobacteria</taxon>
        <taxon>Hyphomicrobiales</taxon>
        <taxon>Kaistiaceae</taxon>
        <taxon>Bauldia</taxon>
    </lineage>
</organism>
<evidence type="ECO:0008006" key="3">
    <source>
        <dbReference type="Google" id="ProtNLM"/>
    </source>
</evidence>
<dbReference type="AlphaFoldDB" id="A0A1G6E4T6"/>
<name>A0A1G6E4T6_9HYPH</name>
<accession>A0A1G6E4T6</accession>
<evidence type="ECO:0000313" key="1">
    <source>
        <dbReference type="EMBL" id="SDB52426.1"/>
    </source>
</evidence>
<keyword evidence="2" id="KW-1185">Reference proteome</keyword>
<evidence type="ECO:0000313" key="2">
    <source>
        <dbReference type="Proteomes" id="UP000199071"/>
    </source>
</evidence>
<dbReference type="Proteomes" id="UP000199071">
    <property type="component" value="Unassembled WGS sequence"/>
</dbReference>
<reference evidence="1 2" key="1">
    <citation type="submission" date="2016-10" db="EMBL/GenBank/DDBJ databases">
        <authorList>
            <person name="de Groot N.N."/>
        </authorList>
    </citation>
    <scope>NUCLEOTIDE SEQUENCE [LARGE SCALE GENOMIC DNA]</scope>
    <source>
        <strain evidence="1 2">ATCC 35022</strain>
    </source>
</reference>
<proteinExistence type="predicted"/>
<sequence>MRRVPSGAVGRRNPLKEVLIAGNSQLGALRNAYLLDKDVVSARLDITFFATPGGSGPYMAVENGRLVASDRADPNRVFWSPAKASERPIDSYDAVVVSALGFIDGFTNDLPAAARVRLSTFKPLDRGTVPFVSEACFRELIRAALSIQPGFIFLRNLRQVYKGEVIVQPFPYHPSGVTRRTGWQIASRYDDSIGYYKFLSKIKDSYLSQTCNSLGATLLDYPYADLRSTMFTPEDLVDPTDFVHPNTEYGAAVLQQIAEVLATGEKGS</sequence>
<dbReference type="EMBL" id="FMXQ01000010">
    <property type="protein sequence ID" value="SDB52426.1"/>
    <property type="molecule type" value="Genomic_DNA"/>
</dbReference>